<sequence length="309" mass="35559">MNKCPEGGAPLSTSITSLETPNDPRGSPHLIDFPVCHDGDMTNYQDSTVDEMSSAGDSTINYCEEVQDLLKYLNSDDCYNSADDCYNRNFDDILEFTRQKQEALYDDISIQNEMGREPSLAYVNPASWNNGDYYDFVGNADNICPDPTAQNTITIKEEEPWEDQIEMESLVPGPSKPKNNLETRDVPGSECEFNPKARKYNLKSEEIKKTTKYIDARKRNNIAVRKSRYKQKALQAERDKQLKYYKELSEKREEDLKQKNLRISALEEEVTEYRNLKMLYDKVAKENRQLRRELNSRSGPQINGVNGDV</sequence>
<dbReference type="InterPro" id="IPR031106">
    <property type="entry name" value="C/EBP"/>
</dbReference>
<reference evidence="5" key="1">
    <citation type="submission" date="2017-02" db="UniProtKB">
        <authorList>
            <consortium name="WormBaseParasite"/>
        </authorList>
    </citation>
    <scope>IDENTIFICATION</scope>
</reference>
<keyword evidence="1" id="KW-0175">Coiled coil</keyword>
<feature type="compositionally biased region" description="Polar residues" evidence="2">
    <location>
        <begin position="11"/>
        <end position="20"/>
    </location>
</feature>
<accession>A0A0N4V780</accession>
<feature type="region of interest" description="Disordered" evidence="2">
    <location>
        <begin position="169"/>
        <end position="190"/>
    </location>
</feature>
<reference evidence="3 4" key="2">
    <citation type="submission" date="2018-10" db="EMBL/GenBank/DDBJ databases">
        <authorList>
            <consortium name="Pathogen Informatics"/>
        </authorList>
    </citation>
    <scope>NUCLEOTIDE SEQUENCE [LARGE SCALE GENOMIC DNA]</scope>
</reference>
<dbReference type="GO" id="GO:0000981">
    <property type="term" value="F:DNA-binding transcription factor activity, RNA polymerase II-specific"/>
    <property type="evidence" value="ECO:0007669"/>
    <property type="project" value="TreeGrafter"/>
</dbReference>
<evidence type="ECO:0000313" key="3">
    <source>
        <dbReference type="EMBL" id="VDD90999.1"/>
    </source>
</evidence>
<evidence type="ECO:0000256" key="1">
    <source>
        <dbReference type="SAM" id="Coils"/>
    </source>
</evidence>
<gene>
    <name evidence="3" type="ORF">EVEC_LOCUS5750</name>
</gene>
<protein>
    <submittedName>
        <fullName evidence="5">BZIP domain-containing protein</fullName>
    </submittedName>
</protein>
<dbReference type="PANTHER" id="PTHR23334:SF43">
    <property type="entry name" value="CCAAT_ENHANCER-BINDING PROTEIN HOMOLOG 1-RELATED"/>
    <property type="match status" value="1"/>
</dbReference>
<dbReference type="EMBL" id="UXUI01008254">
    <property type="protein sequence ID" value="VDD90999.1"/>
    <property type="molecule type" value="Genomic_DNA"/>
</dbReference>
<dbReference type="WBParaSite" id="EVEC_0000613901-mRNA-1">
    <property type="protein sequence ID" value="EVEC_0000613901-mRNA-1"/>
    <property type="gene ID" value="EVEC_0000613901"/>
</dbReference>
<name>A0A0N4V780_ENTVE</name>
<dbReference type="GO" id="GO:0006351">
    <property type="term" value="P:DNA-templated transcription"/>
    <property type="evidence" value="ECO:0007669"/>
    <property type="project" value="InterPro"/>
</dbReference>
<dbReference type="GO" id="GO:0000978">
    <property type="term" value="F:RNA polymerase II cis-regulatory region sequence-specific DNA binding"/>
    <property type="evidence" value="ECO:0007669"/>
    <property type="project" value="TreeGrafter"/>
</dbReference>
<evidence type="ECO:0000256" key="2">
    <source>
        <dbReference type="SAM" id="MobiDB-lite"/>
    </source>
</evidence>
<dbReference type="AlphaFoldDB" id="A0A0N4V780"/>
<feature type="region of interest" description="Disordered" evidence="2">
    <location>
        <begin position="1"/>
        <end position="30"/>
    </location>
</feature>
<keyword evidence="4" id="KW-1185">Reference proteome</keyword>
<feature type="coiled-coil region" evidence="1">
    <location>
        <begin position="249"/>
        <end position="293"/>
    </location>
</feature>
<organism evidence="5">
    <name type="scientific">Enterobius vermicularis</name>
    <name type="common">Human pinworm</name>
    <dbReference type="NCBI Taxonomy" id="51028"/>
    <lineage>
        <taxon>Eukaryota</taxon>
        <taxon>Metazoa</taxon>
        <taxon>Ecdysozoa</taxon>
        <taxon>Nematoda</taxon>
        <taxon>Chromadorea</taxon>
        <taxon>Rhabditida</taxon>
        <taxon>Spirurina</taxon>
        <taxon>Oxyuridomorpha</taxon>
        <taxon>Oxyuroidea</taxon>
        <taxon>Oxyuridae</taxon>
        <taxon>Enterobius</taxon>
    </lineage>
</organism>
<evidence type="ECO:0000313" key="4">
    <source>
        <dbReference type="Proteomes" id="UP000274131"/>
    </source>
</evidence>
<dbReference type="PANTHER" id="PTHR23334">
    <property type="entry name" value="CCAAT/ENHANCER BINDING PROTEIN"/>
    <property type="match status" value="1"/>
</dbReference>
<proteinExistence type="predicted"/>
<evidence type="ECO:0000313" key="5">
    <source>
        <dbReference type="WBParaSite" id="EVEC_0000613901-mRNA-1"/>
    </source>
</evidence>
<dbReference type="Proteomes" id="UP000274131">
    <property type="component" value="Unassembled WGS sequence"/>
</dbReference>